<dbReference type="OrthoDB" id="3786878at2759"/>
<gene>
    <name evidence="1" type="ORF">CC80DRAFT_594473</name>
</gene>
<evidence type="ECO:0000313" key="2">
    <source>
        <dbReference type="Proteomes" id="UP000800035"/>
    </source>
</evidence>
<accession>A0A6A5TRP1</accession>
<evidence type="ECO:0000313" key="1">
    <source>
        <dbReference type="EMBL" id="KAF1955301.1"/>
    </source>
</evidence>
<dbReference type="AlphaFoldDB" id="A0A6A5TRP1"/>
<name>A0A6A5TRP1_9PLEO</name>
<keyword evidence="2" id="KW-1185">Reference proteome</keyword>
<dbReference type="Proteomes" id="UP000800035">
    <property type="component" value="Unassembled WGS sequence"/>
</dbReference>
<dbReference type="EMBL" id="ML976995">
    <property type="protein sequence ID" value="KAF1955301.1"/>
    <property type="molecule type" value="Genomic_DNA"/>
</dbReference>
<reference evidence="1" key="1">
    <citation type="journal article" date="2020" name="Stud. Mycol.">
        <title>101 Dothideomycetes genomes: a test case for predicting lifestyles and emergence of pathogens.</title>
        <authorList>
            <person name="Haridas S."/>
            <person name="Albert R."/>
            <person name="Binder M."/>
            <person name="Bloem J."/>
            <person name="Labutti K."/>
            <person name="Salamov A."/>
            <person name="Andreopoulos B."/>
            <person name="Baker S."/>
            <person name="Barry K."/>
            <person name="Bills G."/>
            <person name="Bluhm B."/>
            <person name="Cannon C."/>
            <person name="Castanera R."/>
            <person name="Culley D."/>
            <person name="Daum C."/>
            <person name="Ezra D."/>
            <person name="Gonzalez J."/>
            <person name="Henrissat B."/>
            <person name="Kuo A."/>
            <person name="Liang C."/>
            <person name="Lipzen A."/>
            <person name="Lutzoni F."/>
            <person name="Magnuson J."/>
            <person name="Mondo S."/>
            <person name="Nolan M."/>
            <person name="Ohm R."/>
            <person name="Pangilinan J."/>
            <person name="Park H.-J."/>
            <person name="Ramirez L."/>
            <person name="Alfaro M."/>
            <person name="Sun H."/>
            <person name="Tritt A."/>
            <person name="Yoshinaga Y."/>
            <person name="Zwiers L.-H."/>
            <person name="Turgeon B."/>
            <person name="Goodwin S."/>
            <person name="Spatafora J."/>
            <person name="Crous P."/>
            <person name="Grigoriev I."/>
        </authorList>
    </citation>
    <scope>NUCLEOTIDE SEQUENCE</scope>
    <source>
        <strain evidence="1">CBS 675.92</strain>
    </source>
</reference>
<protein>
    <submittedName>
        <fullName evidence="1">Uncharacterized protein</fullName>
    </submittedName>
</protein>
<proteinExistence type="predicted"/>
<sequence>MDIHSPVPLSPFNAPTQLPYVSNPYSNSPPFTSPVPTNTVNGELHQINAHAMAIKARAECLRGLIEPRALEEVTDIKRLMRDTHRILESLHRKATENDRNFCLGDVTVQAWQAYQKLVKMEERLKRYSDAEMGKMRGSPVGMETEMRWEGEWEREAEVRPVVPVAAYIPTGAQRVAIERRPAPLDFSVGRTPRTEVEVVDASAGAHFGVGESSERSQFAAGQSWLLDDEEESEYTMTGALPPPYAYSHLAAAEEQRGPLTIRNVDYGDELGDESSGPSSPAIAAGQHSFLELDDPEDGPSRGLFRRNAVRKFKRVTFPQHLAKSRAEVERSCDEEDDTDSLQLNDPARRRQGSMEGYYATMFILCGINDPTVYLPKLRFIKIHEAKALRTWLANKRYIRRSGDMSRMEKLLYLLFVLQEGWRFEKVAVLFSRTPRQVFHACAEVMQGLLELHGETHLPNRQPVCDELWTISLVFFNEPKVVRRATQYYGWMAMDLIKALVTLNMWIGRYRQQGKVALSGPYFHWWRAFRNVHIGG</sequence>
<organism evidence="1 2">
    <name type="scientific">Byssothecium circinans</name>
    <dbReference type="NCBI Taxonomy" id="147558"/>
    <lineage>
        <taxon>Eukaryota</taxon>
        <taxon>Fungi</taxon>
        <taxon>Dikarya</taxon>
        <taxon>Ascomycota</taxon>
        <taxon>Pezizomycotina</taxon>
        <taxon>Dothideomycetes</taxon>
        <taxon>Pleosporomycetidae</taxon>
        <taxon>Pleosporales</taxon>
        <taxon>Massarineae</taxon>
        <taxon>Massarinaceae</taxon>
        <taxon>Byssothecium</taxon>
    </lineage>
</organism>